<protein>
    <submittedName>
        <fullName evidence="1">Uncharacterized protein</fullName>
    </submittedName>
</protein>
<reference evidence="1" key="2">
    <citation type="journal article" date="2015" name="Data Brief">
        <title>Shoot transcriptome of the giant reed, Arundo donax.</title>
        <authorList>
            <person name="Barrero R.A."/>
            <person name="Guerrero F.D."/>
            <person name="Moolhuijzen P."/>
            <person name="Goolsby J.A."/>
            <person name="Tidwell J."/>
            <person name="Bellgard S.E."/>
            <person name="Bellgard M.I."/>
        </authorList>
    </citation>
    <scope>NUCLEOTIDE SEQUENCE</scope>
    <source>
        <tissue evidence="1">Shoot tissue taken approximately 20 cm above the soil surface</tissue>
    </source>
</reference>
<sequence>MTHSSPACSRKKY</sequence>
<dbReference type="EMBL" id="GBRH01262788">
    <property type="protein sequence ID" value="JAD35107.1"/>
    <property type="molecule type" value="Transcribed_RNA"/>
</dbReference>
<organism evidence="1">
    <name type="scientific">Arundo donax</name>
    <name type="common">Giant reed</name>
    <name type="synonym">Donax arundinaceus</name>
    <dbReference type="NCBI Taxonomy" id="35708"/>
    <lineage>
        <taxon>Eukaryota</taxon>
        <taxon>Viridiplantae</taxon>
        <taxon>Streptophyta</taxon>
        <taxon>Embryophyta</taxon>
        <taxon>Tracheophyta</taxon>
        <taxon>Spermatophyta</taxon>
        <taxon>Magnoliopsida</taxon>
        <taxon>Liliopsida</taxon>
        <taxon>Poales</taxon>
        <taxon>Poaceae</taxon>
        <taxon>PACMAD clade</taxon>
        <taxon>Arundinoideae</taxon>
        <taxon>Arundineae</taxon>
        <taxon>Arundo</taxon>
    </lineage>
</organism>
<evidence type="ECO:0000313" key="1">
    <source>
        <dbReference type="EMBL" id="JAD35107.1"/>
    </source>
</evidence>
<accession>A0A0A8ZJV7</accession>
<proteinExistence type="predicted"/>
<reference evidence="1" key="1">
    <citation type="submission" date="2014-09" db="EMBL/GenBank/DDBJ databases">
        <authorList>
            <person name="Magalhaes I.L.F."/>
            <person name="Oliveira U."/>
            <person name="Santos F.R."/>
            <person name="Vidigal T.H.D.A."/>
            <person name="Brescovit A.D."/>
            <person name="Santos A.J."/>
        </authorList>
    </citation>
    <scope>NUCLEOTIDE SEQUENCE</scope>
    <source>
        <tissue evidence="1">Shoot tissue taken approximately 20 cm above the soil surface</tissue>
    </source>
</reference>
<name>A0A0A8ZJV7_ARUDO</name>